<evidence type="ECO:0000259" key="1">
    <source>
        <dbReference type="Pfam" id="PF00156"/>
    </source>
</evidence>
<organism evidence="2 3">
    <name type="scientific">Pseudacidovorax intermedius</name>
    <dbReference type="NCBI Taxonomy" id="433924"/>
    <lineage>
        <taxon>Bacteria</taxon>
        <taxon>Pseudomonadati</taxon>
        <taxon>Pseudomonadota</taxon>
        <taxon>Betaproteobacteria</taxon>
        <taxon>Burkholderiales</taxon>
        <taxon>Comamonadaceae</taxon>
        <taxon>Pseudacidovorax</taxon>
    </lineage>
</organism>
<proteinExistence type="predicted"/>
<protein>
    <recommendedName>
        <fullName evidence="1">Phosphoribosyltransferase domain-containing protein</fullName>
    </recommendedName>
</protein>
<evidence type="ECO:0000313" key="2">
    <source>
        <dbReference type="EMBL" id="KTT20497.1"/>
    </source>
</evidence>
<dbReference type="CDD" id="cd06223">
    <property type="entry name" value="PRTases_typeI"/>
    <property type="match status" value="1"/>
</dbReference>
<feature type="domain" description="Phosphoribosyltransferase" evidence="1">
    <location>
        <begin position="70"/>
        <end position="196"/>
    </location>
</feature>
<dbReference type="PANTHER" id="PTHR43218:SF1">
    <property type="entry name" value="PHOSPHORIBOSYLTRANSFERASE"/>
    <property type="match status" value="1"/>
</dbReference>
<dbReference type="Pfam" id="PF00156">
    <property type="entry name" value="Pribosyltran"/>
    <property type="match status" value="1"/>
</dbReference>
<sequence length="234" mass="25364">MSTPVPHFTEPTTHYWQQLLPATDVAAPAPPWRHGVPARLPDGRVLMLPIRQMADDPGLAVASFLCNQASLAVVDELGRLLAERLAPLAPEVVIGLPTLGLTFAPLVARHLGHARYVPLGYSRKFWYDEALSGAVQSITTPTPGKRVYLDPHLLPLVQGRRAVIVDDAVSSGRTLLAPWTMLESLGVDVQAVGVAMLQGRRWRDTLGAGRAARVVGVFDSPLLRATDDGWVPRD</sequence>
<keyword evidence="3" id="KW-1185">Reference proteome</keyword>
<dbReference type="RefSeq" id="WP_058642564.1">
    <property type="nucleotide sequence ID" value="NZ_LDSL01000083.1"/>
</dbReference>
<dbReference type="AlphaFoldDB" id="A0A147GSK2"/>
<name>A0A147GSK2_9BURK</name>
<dbReference type="EMBL" id="LDSL01000083">
    <property type="protein sequence ID" value="KTT20497.1"/>
    <property type="molecule type" value="Genomic_DNA"/>
</dbReference>
<comment type="caution">
    <text evidence="2">The sequence shown here is derived from an EMBL/GenBank/DDBJ whole genome shotgun (WGS) entry which is preliminary data.</text>
</comment>
<dbReference type="Gene3D" id="3.40.50.2020">
    <property type="match status" value="1"/>
</dbReference>
<dbReference type="PATRIC" id="fig|433924.3.peg.4845"/>
<dbReference type="OrthoDB" id="8639051at2"/>
<dbReference type="SUPFAM" id="SSF53271">
    <property type="entry name" value="PRTase-like"/>
    <property type="match status" value="1"/>
</dbReference>
<reference evidence="2 3" key="1">
    <citation type="journal article" date="2016" name="Front. Microbiol.">
        <title>Genomic Resource of Rice Seed Associated Bacteria.</title>
        <authorList>
            <person name="Midha S."/>
            <person name="Bansal K."/>
            <person name="Sharma S."/>
            <person name="Kumar N."/>
            <person name="Patil P.P."/>
            <person name="Chaudhry V."/>
            <person name="Patil P.B."/>
        </authorList>
    </citation>
    <scope>NUCLEOTIDE SEQUENCE [LARGE SCALE GENOMIC DNA]</scope>
    <source>
        <strain evidence="2 3">NS331</strain>
    </source>
</reference>
<evidence type="ECO:0000313" key="3">
    <source>
        <dbReference type="Proteomes" id="UP000072741"/>
    </source>
</evidence>
<dbReference type="InterPro" id="IPR000836">
    <property type="entry name" value="PRTase_dom"/>
</dbReference>
<dbReference type="PANTHER" id="PTHR43218">
    <property type="entry name" value="PHOSPHORIBOSYLTRANSFERASE-RELATED"/>
    <property type="match status" value="1"/>
</dbReference>
<gene>
    <name evidence="2" type="ORF">NS331_13850</name>
</gene>
<dbReference type="Proteomes" id="UP000072741">
    <property type="component" value="Unassembled WGS sequence"/>
</dbReference>
<dbReference type="NCBIfam" id="NF004689">
    <property type="entry name" value="PRK06031.1"/>
    <property type="match status" value="1"/>
</dbReference>
<dbReference type="InterPro" id="IPR029057">
    <property type="entry name" value="PRTase-like"/>
</dbReference>
<accession>A0A147GSK2</accession>